<dbReference type="EMBL" id="CP058609">
    <property type="protein sequence ID" value="QLG73582.1"/>
    <property type="molecule type" value="Genomic_DNA"/>
</dbReference>
<gene>
    <name evidence="5" type="ORF">HG535_0F00920</name>
</gene>
<feature type="compositionally biased region" description="Low complexity" evidence="3">
    <location>
        <begin position="1201"/>
        <end position="1213"/>
    </location>
</feature>
<dbReference type="GeneID" id="59237342"/>
<feature type="repeat" description="RCC1" evidence="2">
    <location>
        <begin position="226"/>
        <end position="278"/>
    </location>
</feature>
<dbReference type="PROSITE" id="PS50012">
    <property type="entry name" value="RCC1_3"/>
    <property type="match status" value="2"/>
</dbReference>
<sequence>MPQIKTNQKRKKDDPNTRDIFGRNSSYIWSCLPTMKGVESVDVYSHDLENGYTPLHVTLKNGHLRKSYTLYKRWKNETEFLSHKFGGHVLNQMDREGLKPLELYNIEFQTHIQRYPRFVGYGKEGSPEIAWQNDTPKSSLNVKNSFMSIPADIESEVALQTRGGSHILTLGSNVNYQLGTGTKDDRQNMFQLGINQLSNHETDSDKISFIKIIMTRYHSIVLTSTNKIFTCGNASRGRLGNGITDTPQLNFTETLDLHDSGVSDVVSSNHHSLVLTNNSDIYSWGWNGYGQLGYPTNNKINDEKLLEKVCGSVPKRIPFFDDKDVLTIACSKVHSCAVTKTGRVYLWGLNLGQMGGPKPTHLSPDTEYEGQNGYIISSPVCINLSHLSIQQIVCTDFATFIRSSNNTLHVYSNYMFRTFKIPLPRAKTFKEIDAFAHFAPREIPSEVVDMKCSNSFGNNICFKYTCGRVGMITMKDESSKIWTKFPNSLPVTICWIPNIQSRKCLDFAVSCKGCLLITTLGGDVFTVTASNFTAEQIYSNKLVSGRPIGVSCDPSFGSFAILKDERFEVPIIYPKDNLIYDLSQYSPLSGISPTASATMRGFSSTLEFKLANYHYNFEINEKVDELAESKRDIFSLLPFTSQHLPKFSGRRNSDLKYDVTIVDPLGKPILECHKLILQNRCSKLKQSLIGHGRFITRDGCLQISLLSGINDGNWILQASSPNISPLDLSKTLKQIVHFLYTDEKPHSLHIPKLLFELMDSSYHLTQLSHSMQRLLYSSVIQEGLEYSGDVILELKDGFVCGHSLLLSSRCLFFQKCLKDQWRHTNNEGLNVIKLDNVESASTFNINCILKYIYGVPYNEILDKIKFDQETEYIQFYLEMLELCDQLDIECFKNYVEGVIVKYMNGETAVPILVNAVNSNSRLLAVNCCWYICTHVGLLFIKDNIDIIEQYFDDTIWELLEGVLKELKYGENKDAGISWYEDASTNWLKYFQANLEMFNERFMDPRFLFIPVFDFKSDTTENLGRRNKKSNRRRSSNYSFNKIQQHSVICGDSNSARKAPITSNTSNNAIPIRKNSWNFSEIASDNEAVIDTEEFIDVVKKSKRRMSSQAPHVVEAQAPVPSSKVVVHKSKETAEEDLPSLLPSTSKSVSPSPVFANGNSTSNAKITGAFKKESQKQRRKQLTDQETKQEPRSTKKTVWGGPSSPSVTNSVASSGRKSLPSLYDDGSTGELTQTKKEKKKMAWSNSTNTEFVSHGNLSGITPYLYKVSMAQSATSTSKPVRNAALPEAPPKPKLSLEERVAAQEFEKWFAEESAKVQTQLKNDKRKARDEMQLMYNAANNLPDSIIGSSEFQTSSKKGRKLNLKFQNKNKDKSLIRTLQ</sequence>
<evidence type="ECO:0000313" key="6">
    <source>
        <dbReference type="Proteomes" id="UP000509704"/>
    </source>
</evidence>
<feature type="region of interest" description="Disordered" evidence="3">
    <location>
        <begin position="1109"/>
        <end position="1242"/>
    </location>
</feature>
<dbReference type="RefSeq" id="XP_037145309.1">
    <property type="nucleotide sequence ID" value="XM_037289414.1"/>
</dbReference>
<dbReference type="PROSITE" id="PS50097">
    <property type="entry name" value="BTB"/>
    <property type="match status" value="1"/>
</dbReference>
<evidence type="ECO:0000256" key="1">
    <source>
        <dbReference type="ARBA" id="ARBA00022737"/>
    </source>
</evidence>
<evidence type="ECO:0000313" key="5">
    <source>
        <dbReference type="EMBL" id="QLG73582.1"/>
    </source>
</evidence>
<accession>A0A7H9B789</accession>
<keyword evidence="6" id="KW-1185">Reference proteome</keyword>
<keyword evidence="1" id="KW-0677">Repeat</keyword>
<feature type="compositionally biased region" description="Basic and acidic residues" evidence="3">
    <location>
        <begin position="1169"/>
        <end position="1192"/>
    </location>
</feature>
<dbReference type="CDD" id="cd18186">
    <property type="entry name" value="BTB_POZ_ZBTB_KLHL-like"/>
    <property type="match status" value="1"/>
</dbReference>
<dbReference type="InterPro" id="IPR000210">
    <property type="entry name" value="BTB/POZ_dom"/>
</dbReference>
<protein>
    <recommendedName>
        <fullName evidence="4">BTB domain-containing protein</fullName>
    </recommendedName>
</protein>
<dbReference type="InterPro" id="IPR051625">
    <property type="entry name" value="Signaling_Regulatory_Domain"/>
</dbReference>
<dbReference type="PANTHER" id="PTHR22872">
    <property type="entry name" value="BTK-BINDING PROTEIN-RELATED"/>
    <property type="match status" value="1"/>
</dbReference>
<evidence type="ECO:0000259" key="4">
    <source>
        <dbReference type="PROSITE" id="PS50097"/>
    </source>
</evidence>
<dbReference type="Gene3D" id="3.30.710.10">
    <property type="entry name" value="Potassium Channel Kv1.1, Chain A"/>
    <property type="match status" value="1"/>
</dbReference>
<dbReference type="Proteomes" id="UP000509704">
    <property type="component" value="Chromosome 6"/>
</dbReference>
<organism evidence="5 6">
    <name type="scientific">Zygotorulaspora mrakii</name>
    <name type="common">Zygosaccharomyces mrakii</name>
    <dbReference type="NCBI Taxonomy" id="42260"/>
    <lineage>
        <taxon>Eukaryota</taxon>
        <taxon>Fungi</taxon>
        <taxon>Dikarya</taxon>
        <taxon>Ascomycota</taxon>
        <taxon>Saccharomycotina</taxon>
        <taxon>Saccharomycetes</taxon>
        <taxon>Saccharomycetales</taxon>
        <taxon>Saccharomycetaceae</taxon>
        <taxon>Zygotorulaspora</taxon>
    </lineage>
</organism>
<name>A0A7H9B789_ZYGMR</name>
<dbReference type="InterPro" id="IPR011333">
    <property type="entry name" value="SKP1/BTB/POZ_sf"/>
</dbReference>
<dbReference type="InterPro" id="IPR009091">
    <property type="entry name" value="RCC1/BLIP-II"/>
</dbReference>
<dbReference type="PANTHER" id="PTHR22872:SF2">
    <property type="entry name" value="INHIBITOR OF BRUTON TYROSINE KINASE"/>
    <property type="match status" value="1"/>
</dbReference>
<dbReference type="Gene3D" id="2.130.10.30">
    <property type="entry name" value="Regulator of chromosome condensation 1/beta-lactamase-inhibitor protein II"/>
    <property type="match status" value="1"/>
</dbReference>
<feature type="compositionally biased region" description="Low complexity" evidence="3">
    <location>
        <begin position="1138"/>
        <end position="1152"/>
    </location>
</feature>
<dbReference type="KEGG" id="zmk:HG535_0F00920"/>
<feature type="repeat" description="RCC1" evidence="2">
    <location>
        <begin position="279"/>
        <end position="341"/>
    </location>
</feature>
<feature type="domain" description="BTB" evidence="4">
    <location>
        <begin position="788"/>
        <end position="853"/>
    </location>
</feature>
<dbReference type="SUPFAM" id="SSF50985">
    <property type="entry name" value="RCC1/BLIP-II"/>
    <property type="match status" value="1"/>
</dbReference>
<reference evidence="5 6" key="1">
    <citation type="submission" date="2020-07" db="EMBL/GenBank/DDBJ databases">
        <title>The yeast mating-type switching endonuclease HO is a domesticated member of an unorthodox homing genetic element family.</title>
        <authorList>
            <person name="Coughlan A.Y."/>
            <person name="Lombardi L."/>
            <person name="Braun-Galleani S."/>
            <person name="Martos A.R."/>
            <person name="Galeote V."/>
            <person name="Bigey F."/>
            <person name="Dequin S."/>
            <person name="Byrne K.P."/>
            <person name="Wolfe K.H."/>
        </authorList>
    </citation>
    <scope>NUCLEOTIDE SEQUENCE [LARGE SCALE GENOMIC DNA]</scope>
    <source>
        <strain evidence="5 6">NRRL Y-6702</strain>
    </source>
</reference>
<dbReference type="InterPro" id="IPR000408">
    <property type="entry name" value="Reg_chr_condens"/>
</dbReference>
<dbReference type="OrthoDB" id="1893551at2759"/>
<dbReference type="Pfam" id="PF00415">
    <property type="entry name" value="RCC1"/>
    <property type="match status" value="1"/>
</dbReference>
<evidence type="ECO:0000256" key="2">
    <source>
        <dbReference type="PROSITE-ProRule" id="PRU00235"/>
    </source>
</evidence>
<proteinExistence type="predicted"/>
<evidence type="ECO:0000256" key="3">
    <source>
        <dbReference type="SAM" id="MobiDB-lite"/>
    </source>
</evidence>